<accession>A0A498DC19</accession>
<evidence type="ECO:0000313" key="3">
    <source>
        <dbReference type="Proteomes" id="UP000270219"/>
    </source>
</evidence>
<keyword evidence="1" id="KW-0472">Membrane</keyword>
<comment type="caution">
    <text evidence="2">The sequence shown here is derived from an EMBL/GenBank/DDBJ whole genome shotgun (WGS) entry which is preliminary data.</text>
</comment>
<keyword evidence="1" id="KW-1133">Transmembrane helix</keyword>
<dbReference type="OrthoDB" id="2467576at2"/>
<dbReference type="AlphaFoldDB" id="A0A498DC19"/>
<organism evidence="2 3">
    <name type="scientific">Oceanobacillus piezotolerans</name>
    <dbReference type="NCBI Taxonomy" id="2448030"/>
    <lineage>
        <taxon>Bacteria</taxon>
        <taxon>Bacillati</taxon>
        <taxon>Bacillota</taxon>
        <taxon>Bacilli</taxon>
        <taxon>Bacillales</taxon>
        <taxon>Bacillaceae</taxon>
        <taxon>Oceanobacillus</taxon>
    </lineage>
</organism>
<sequence>MKNKWLAFKNENGSLSIEFIGLLPFFFILFLAFWQIIGSGASLLLAQNAVNESAKVYSVTANVTEAENTLQSVIGSSTILSYEDFNITQDSEGNFTVSITGKHGIVFGPPSWRDVFEVTHQTYSRVIE</sequence>
<protein>
    <submittedName>
        <fullName evidence="2">Pilus assembly protein</fullName>
    </submittedName>
</protein>
<dbReference type="RefSeq" id="WP_121521758.1">
    <property type="nucleotide sequence ID" value="NZ_RCHR01000002.1"/>
</dbReference>
<dbReference type="EMBL" id="RCHR01000002">
    <property type="protein sequence ID" value="RLL46507.1"/>
    <property type="molecule type" value="Genomic_DNA"/>
</dbReference>
<keyword evidence="1" id="KW-0812">Transmembrane</keyword>
<name>A0A498DC19_9BACI</name>
<dbReference type="Proteomes" id="UP000270219">
    <property type="component" value="Unassembled WGS sequence"/>
</dbReference>
<evidence type="ECO:0000256" key="1">
    <source>
        <dbReference type="SAM" id="Phobius"/>
    </source>
</evidence>
<keyword evidence="3" id="KW-1185">Reference proteome</keyword>
<proteinExistence type="predicted"/>
<reference evidence="2 3" key="1">
    <citation type="submission" date="2018-10" db="EMBL/GenBank/DDBJ databases">
        <title>Oceanobacillus sp. YLB-02 draft genome.</title>
        <authorList>
            <person name="Yu L."/>
        </authorList>
    </citation>
    <scope>NUCLEOTIDE SEQUENCE [LARGE SCALE GENOMIC DNA]</scope>
    <source>
        <strain evidence="2 3">YLB-02</strain>
    </source>
</reference>
<evidence type="ECO:0000313" key="2">
    <source>
        <dbReference type="EMBL" id="RLL46507.1"/>
    </source>
</evidence>
<gene>
    <name evidence="2" type="ORF">D8M04_04680</name>
</gene>
<feature type="transmembrane region" description="Helical" evidence="1">
    <location>
        <begin position="20"/>
        <end position="45"/>
    </location>
</feature>